<dbReference type="Pfam" id="PF15567">
    <property type="entry name" value="Imm35"/>
    <property type="match status" value="1"/>
</dbReference>
<evidence type="ECO:0000313" key="3">
    <source>
        <dbReference type="EMBL" id="UNM11628.1"/>
    </source>
</evidence>
<gene>
    <name evidence="3" type="ORF">J4032_08800</name>
</gene>
<sequence>MNVDPQYLALQWLHATYRGLVELAVPHAVADDARTWLFACRTVEQPGYPRTPMLAASLVVPKDGSVPFHPAANDPWGDAAAYTQSPEPRTAATQARRLNARGCVVAAASAMAGGPSTPLPWQPAHEAPGWWELLLKRYFPAAEQLRCANWDQVVVHARETGPGAQGVVWVRRTIGDVEASGHLIYALNKDGNVVFLDGMTGGLARLDTAGVLELVFARVRPEALSAPSAAAPYRSPAKDLGTAVKKAEDWLRRTYKEPVRLIDPGADDEMERGWLFACNTEAFLSTGDWRHGMLDAALVVPKDAAQPFGLPNAAPWPWLEAWDRGERPGSGSLGLPPMPGHASWLQPTIGELGHPVLSASEHADWVSLLDELSAMEVGARALIWARRADRRGRESVGLLLTGFRSEQGGTGIVDSSASPVTDLNDVVATRLHLIRYR</sequence>
<accession>A0ABY3WGC6</accession>
<proteinExistence type="predicted"/>
<dbReference type="Pfam" id="PF15644">
    <property type="entry name" value="Gln_amidase"/>
    <property type="match status" value="1"/>
</dbReference>
<evidence type="ECO:0000259" key="1">
    <source>
        <dbReference type="Pfam" id="PF15567"/>
    </source>
</evidence>
<feature type="domain" description="Tox-PL" evidence="2">
    <location>
        <begin position="99"/>
        <end position="201"/>
    </location>
</feature>
<evidence type="ECO:0000259" key="2">
    <source>
        <dbReference type="Pfam" id="PF15644"/>
    </source>
</evidence>
<dbReference type="Proteomes" id="UP000828924">
    <property type="component" value="Chromosome"/>
</dbReference>
<keyword evidence="4" id="KW-1185">Reference proteome</keyword>
<protein>
    <recommendedName>
        <fullName evidence="5">Tox-PL domain-containing protein</fullName>
    </recommendedName>
</protein>
<organism evidence="3 4">
    <name type="scientific">Streptomyces formicae</name>
    <dbReference type="NCBI Taxonomy" id="1616117"/>
    <lineage>
        <taxon>Bacteria</taxon>
        <taxon>Bacillati</taxon>
        <taxon>Actinomycetota</taxon>
        <taxon>Actinomycetes</taxon>
        <taxon>Kitasatosporales</taxon>
        <taxon>Streptomycetaceae</taxon>
        <taxon>Streptomyces</taxon>
    </lineage>
</organism>
<feature type="domain" description="Immunity protein 35" evidence="1">
    <location>
        <begin position="242"/>
        <end position="324"/>
    </location>
</feature>
<reference evidence="3 4" key="1">
    <citation type="submission" date="2021-03" db="EMBL/GenBank/DDBJ databases">
        <title>Complete genome of Streptomyces formicae strain 1H-GS9 (DSM 100524).</title>
        <authorList>
            <person name="Atanasov K.E."/>
            <person name="Altabella T."/>
            <person name="Ferrer A."/>
        </authorList>
    </citation>
    <scope>NUCLEOTIDE SEQUENCE [LARGE SCALE GENOMIC DNA]</scope>
    <source>
        <strain evidence="3 4">1H-GS9</strain>
    </source>
</reference>
<evidence type="ECO:0008006" key="5">
    <source>
        <dbReference type="Google" id="ProtNLM"/>
    </source>
</evidence>
<evidence type="ECO:0000313" key="4">
    <source>
        <dbReference type="Proteomes" id="UP000828924"/>
    </source>
</evidence>
<dbReference type="RefSeq" id="WP_242330198.1">
    <property type="nucleotide sequence ID" value="NZ_CP071872.1"/>
</dbReference>
<dbReference type="EMBL" id="CP071872">
    <property type="protein sequence ID" value="UNM11628.1"/>
    <property type="molecule type" value="Genomic_DNA"/>
</dbReference>
<dbReference type="InterPro" id="IPR029082">
    <property type="entry name" value="Imm35"/>
</dbReference>
<name>A0ABY3WGC6_9ACTN</name>
<dbReference type="InterPro" id="IPR028908">
    <property type="entry name" value="Tox-PL_dom"/>
</dbReference>